<gene>
    <name evidence="1" type="ORF">LCGC14_1520660</name>
</gene>
<dbReference type="AlphaFoldDB" id="A0A0F9JJM3"/>
<organism evidence="1">
    <name type="scientific">marine sediment metagenome</name>
    <dbReference type="NCBI Taxonomy" id="412755"/>
    <lineage>
        <taxon>unclassified sequences</taxon>
        <taxon>metagenomes</taxon>
        <taxon>ecological metagenomes</taxon>
    </lineage>
</organism>
<sequence length="86" mass="9490">MTTDPTALMQEIEDLVAAIGEQDFRNEAEPLSGCSEWVALKPAIAAAVSKARTDEKAEWVRAGRRQNEMWNVVYGKLEARLTALLG</sequence>
<reference evidence="1" key="1">
    <citation type="journal article" date="2015" name="Nature">
        <title>Complex archaea that bridge the gap between prokaryotes and eukaryotes.</title>
        <authorList>
            <person name="Spang A."/>
            <person name="Saw J.H."/>
            <person name="Jorgensen S.L."/>
            <person name="Zaremba-Niedzwiedzka K."/>
            <person name="Martijn J."/>
            <person name="Lind A.E."/>
            <person name="van Eijk R."/>
            <person name="Schleper C."/>
            <person name="Guy L."/>
            <person name="Ettema T.J."/>
        </authorList>
    </citation>
    <scope>NUCLEOTIDE SEQUENCE</scope>
</reference>
<dbReference type="EMBL" id="LAZR01011273">
    <property type="protein sequence ID" value="KKM62546.1"/>
    <property type="molecule type" value="Genomic_DNA"/>
</dbReference>
<evidence type="ECO:0000313" key="1">
    <source>
        <dbReference type="EMBL" id="KKM62546.1"/>
    </source>
</evidence>
<feature type="non-terminal residue" evidence="1">
    <location>
        <position position="86"/>
    </location>
</feature>
<protein>
    <submittedName>
        <fullName evidence="1">Uncharacterized protein</fullName>
    </submittedName>
</protein>
<accession>A0A0F9JJM3</accession>
<comment type="caution">
    <text evidence="1">The sequence shown here is derived from an EMBL/GenBank/DDBJ whole genome shotgun (WGS) entry which is preliminary data.</text>
</comment>
<proteinExistence type="predicted"/>
<name>A0A0F9JJM3_9ZZZZ</name>